<evidence type="ECO:0000256" key="2">
    <source>
        <dbReference type="SAM" id="SignalP"/>
    </source>
</evidence>
<evidence type="ECO:0000313" key="5">
    <source>
        <dbReference type="Proteomes" id="UP000275461"/>
    </source>
</evidence>
<proteinExistence type="predicted"/>
<dbReference type="GO" id="GO:1904680">
    <property type="term" value="F:peptide transmembrane transporter activity"/>
    <property type="evidence" value="ECO:0007669"/>
    <property type="project" value="TreeGrafter"/>
</dbReference>
<keyword evidence="1 2" id="KW-0732">Signal</keyword>
<evidence type="ECO:0000256" key="1">
    <source>
        <dbReference type="ARBA" id="ARBA00022729"/>
    </source>
</evidence>
<comment type="caution">
    <text evidence="4">The sequence shown here is derived from an EMBL/GenBank/DDBJ whole genome shotgun (WGS) entry which is preliminary data.</text>
</comment>
<dbReference type="Gene3D" id="3.40.190.10">
    <property type="entry name" value="Periplasmic binding protein-like II"/>
    <property type="match status" value="1"/>
</dbReference>
<dbReference type="GO" id="GO:0030288">
    <property type="term" value="C:outer membrane-bounded periplasmic space"/>
    <property type="evidence" value="ECO:0007669"/>
    <property type="project" value="TreeGrafter"/>
</dbReference>
<evidence type="ECO:0000313" key="4">
    <source>
        <dbReference type="EMBL" id="RLK46403.1"/>
    </source>
</evidence>
<dbReference type="AlphaFoldDB" id="A0A498BQI0"/>
<dbReference type="SUPFAM" id="SSF53850">
    <property type="entry name" value="Periplasmic binding protein-like II"/>
    <property type="match status" value="1"/>
</dbReference>
<dbReference type="InterPro" id="IPR030678">
    <property type="entry name" value="Peptide/Ni-bd"/>
</dbReference>
<evidence type="ECO:0000259" key="3">
    <source>
        <dbReference type="Pfam" id="PF00496"/>
    </source>
</evidence>
<dbReference type="Gene3D" id="3.10.105.10">
    <property type="entry name" value="Dipeptide-binding Protein, Domain 3"/>
    <property type="match status" value="1"/>
</dbReference>
<dbReference type="RefSeq" id="WP_121443193.1">
    <property type="nucleotide sequence ID" value="NZ_RCDA01000007.1"/>
</dbReference>
<dbReference type="Pfam" id="PF00496">
    <property type="entry name" value="SBP_bac_5"/>
    <property type="match status" value="1"/>
</dbReference>
<dbReference type="InterPro" id="IPR000914">
    <property type="entry name" value="SBP_5_dom"/>
</dbReference>
<reference evidence="4 5" key="1">
    <citation type="submission" date="2018-10" db="EMBL/GenBank/DDBJ databases">
        <title>Genomic Encyclopedia of Type Strains, Phase IV (KMG-IV): sequencing the most valuable type-strain genomes for metagenomic binning, comparative biology and taxonomic classification.</title>
        <authorList>
            <person name="Goeker M."/>
        </authorList>
    </citation>
    <scope>NUCLEOTIDE SEQUENCE [LARGE SCALE GENOMIC DNA]</scope>
    <source>
        <strain evidence="4 5">DSM 12769</strain>
    </source>
</reference>
<name>A0A498BQI0_9GAMM</name>
<dbReference type="GO" id="GO:0015833">
    <property type="term" value="P:peptide transport"/>
    <property type="evidence" value="ECO:0007669"/>
    <property type="project" value="TreeGrafter"/>
</dbReference>
<dbReference type="GO" id="GO:0042884">
    <property type="term" value="P:microcin transport"/>
    <property type="evidence" value="ECO:0007669"/>
    <property type="project" value="TreeGrafter"/>
</dbReference>
<dbReference type="PANTHER" id="PTHR30290:SF64">
    <property type="entry name" value="ABC TRANSPORTER PERIPLASMIC BINDING PROTEIN"/>
    <property type="match status" value="1"/>
</dbReference>
<feature type="chain" id="PRO_5019860565" evidence="2">
    <location>
        <begin position="28"/>
        <end position="603"/>
    </location>
</feature>
<dbReference type="InterPro" id="IPR039424">
    <property type="entry name" value="SBP_5"/>
</dbReference>
<protein>
    <submittedName>
        <fullName evidence="4">Microcin C transport system substrate-binding protein</fullName>
    </submittedName>
</protein>
<accession>A0A498BQI0</accession>
<dbReference type="EMBL" id="RCDA01000007">
    <property type="protein sequence ID" value="RLK46403.1"/>
    <property type="molecule type" value="Genomic_DNA"/>
</dbReference>
<feature type="signal peptide" evidence="2">
    <location>
        <begin position="1"/>
        <end position="27"/>
    </location>
</feature>
<dbReference type="PIRSF" id="PIRSF002741">
    <property type="entry name" value="MppA"/>
    <property type="match status" value="1"/>
</dbReference>
<dbReference type="GO" id="GO:0043190">
    <property type="term" value="C:ATP-binding cassette (ABC) transporter complex"/>
    <property type="evidence" value="ECO:0007669"/>
    <property type="project" value="InterPro"/>
</dbReference>
<dbReference type="PANTHER" id="PTHR30290">
    <property type="entry name" value="PERIPLASMIC BINDING COMPONENT OF ABC TRANSPORTER"/>
    <property type="match status" value="1"/>
</dbReference>
<sequence>MPKRLLRPFLSNLALASALVLPAAALAGGHAIALHGEPKYGPDFEHFEYVDPGAPKGGSVRLSALGTFDSLHPWILRGVPAQGLSQVFDTLTTNSADEPFTEYGLIAETIEVDPEGYWVRFTLRPEARFHDGEPVTVDDVIWTFETLREKGHPSLRSYYRDVTGAEQTGEHEVTFHFEGNENAELPLIVGQMPVLPEHWWADREFDRTTLDKPLGSGPYRVAEVRQGRHIVYERVEDYWAEDLPVKRGRHNFDRIRYDYYRDADVALEAFRAGEYDFRQENIARNWANAYDFSAVRDGRVQREEIDHEIPTGMQGFFINTRKDRFSDPRVREALSLAFDFEWTNRNLFHDGYTRSRSYFSNSELAAEGAPSDAELEMLEPYRDDLPEALFEAAFEPPSTEGERGLRRNLRQASQLLAEAGWEVDDGRLVHTESGERMRFEVLLDDSSFERVVLPWRRNLERLGMDVSVRTVDTSQYQSRMDDFDFDVTVQLIGQSNSPGNEQRNYWSCAAAETPGSRNYAGICDETVDALIERIIHAPDRDTLVAATRALDRVLLHGHYVVPHWHLPAFRLAYWDKFGRPETSPTYSLGFDTWWYDEERAADL</sequence>
<dbReference type="OrthoDB" id="9801912at2"/>
<dbReference type="Proteomes" id="UP000275461">
    <property type="component" value="Unassembled WGS sequence"/>
</dbReference>
<organism evidence="4 5">
    <name type="scientific">Alkalispirillum mobile</name>
    <dbReference type="NCBI Taxonomy" id="85925"/>
    <lineage>
        <taxon>Bacteria</taxon>
        <taxon>Pseudomonadati</taxon>
        <taxon>Pseudomonadota</taxon>
        <taxon>Gammaproteobacteria</taxon>
        <taxon>Chromatiales</taxon>
        <taxon>Ectothiorhodospiraceae</taxon>
        <taxon>Alkalispirillum</taxon>
    </lineage>
</organism>
<feature type="domain" description="Solute-binding protein family 5" evidence="3">
    <location>
        <begin position="105"/>
        <end position="507"/>
    </location>
</feature>
<keyword evidence="5" id="KW-1185">Reference proteome</keyword>
<gene>
    <name evidence="4" type="ORF">DFR31_2692</name>
</gene>
<dbReference type="CDD" id="cd08497">
    <property type="entry name" value="MbnE-like"/>
    <property type="match status" value="1"/>
</dbReference>